<gene>
    <name evidence="1" type="ORF">OVN521_LOCUS44739</name>
</gene>
<dbReference type="AlphaFoldDB" id="A0A821B433"/>
<proteinExistence type="predicted"/>
<keyword evidence="2" id="KW-1185">Reference proteome</keyword>
<name>A0A821B433_9BILA</name>
<protein>
    <submittedName>
        <fullName evidence="1">Uncharacterized protein</fullName>
    </submittedName>
</protein>
<evidence type="ECO:0000313" key="1">
    <source>
        <dbReference type="EMBL" id="CAF4589538.1"/>
    </source>
</evidence>
<comment type="caution">
    <text evidence="1">The sequence shown here is derived from an EMBL/GenBank/DDBJ whole genome shotgun (WGS) entry which is preliminary data.</text>
</comment>
<reference evidence="1" key="1">
    <citation type="submission" date="2021-02" db="EMBL/GenBank/DDBJ databases">
        <authorList>
            <person name="Nowell W R."/>
        </authorList>
    </citation>
    <scope>NUCLEOTIDE SEQUENCE</scope>
</reference>
<feature type="non-terminal residue" evidence="1">
    <location>
        <position position="40"/>
    </location>
</feature>
<sequence length="40" mass="4427">MLERDCGRLASCEATNNAGVFSTSFCRSKNVHLGTDRHEL</sequence>
<organism evidence="1 2">
    <name type="scientific">Rotaria magnacalcarata</name>
    <dbReference type="NCBI Taxonomy" id="392030"/>
    <lineage>
        <taxon>Eukaryota</taxon>
        <taxon>Metazoa</taxon>
        <taxon>Spiralia</taxon>
        <taxon>Gnathifera</taxon>
        <taxon>Rotifera</taxon>
        <taxon>Eurotatoria</taxon>
        <taxon>Bdelloidea</taxon>
        <taxon>Philodinida</taxon>
        <taxon>Philodinidae</taxon>
        <taxon>Rotaria</taxon>
    </lineage>
</organism>
<accession>A0A821B433</accession>
<dbReference type="EMBL" id="CAJOBG010069841">
    <property type="protein sequence ID" value="CAF4589538.1"/>
    <property type="molecule type" value="Genomic_DNA"/>
</dbReference>
<evidence type="ECO:0000313" key="2">
    <source>
        <dbReference type="Proteomes" id="UP000663866"/>
    </source>
</evidence>
<dbReference type="Proteomes" id="UP000663866">
    <property type="component" value="Unassembled WGS sequence"/>
</dbReference>